<accession>A0A4P7UC27</accession>
<reference evidence="3 4" key="1">
    <citation type="journal article" date="2008" name="Int. J. Syst. Evol. Microbiol.">
        <title>Nocardioides daphniae sp. nov., isolated from Daphnia cucullata (Crustacea: Cladocera).</title>
        <authorList>
            <person name="Toth E.M."/>
            <person name="Keki Z."/>
            <person name="Homonnay Z.G."/>
            <person name="Borsodi A.K."/>
            <person name="Marialigeti K."/>
            <person name="Schumann P."/>
        </authorList>
    </citation>
    <scope>NUCLEOTIDE SEQUENCE [LARGE SCALE GENOMIC DNA]</scope>
    <source>
        <strain evidence="3 4">JCM 16608</strain>
    </source>
</reference>
<dbReference type="KEGG" id="ndp:E2C04_12130"/>
<dbReference type="CDD" id="cd06462">
    <property type="entry name" value="Peptidase_S24_S26"/>
    <property type="match status" value="1"/>
</dbReference>
<reference evidence="3" key="4">
    <citation type="submission" date="2019-03" db="EMBL/GenBank/DDBJ databases">
        <authorList>
            <person name="Huang Y."/>
        </authorList>
    </citation>
    <scope>NUCLEOTIDE SEQUENCE</scope>
    <source>
        <strain evidence="3">JCM 16608</strain>
    </source>
</reference>
<dbReference type="EMBL" id="BMCK01000005">
    <property type="protein sequence ID" value="GGD28838.1"/>
    <property type="molecule type" value="Genomic_DNA"/>
</dbReference>
<dbReference type="Gene3D" id="2.10.109.10">
    <property type="entry name" value="Umud Fragment, subunit A"/>
    <property type="match status" value="1"/>
</dbReference>
<dbReference type="SUPFAM" id="SSF51306">
    <property type="entry name" value="LexA/Signal peptidase"/>
    <property type="match status" value="1"/>
</dbReference>
<reference evidence="2" key="5">
    <citation type="submission" date="2024-05" db="EMBL/GenBank/DDBJ databases">
        <authorList>
            <person name="Sun Q."/>
            <person name="Sedlacek I."/>
        </authorList>
    </citation>
    <scope>NUCLEOTIDE SEQUENCE</scope>
    <source>
        <strain evidence="2">CCM 7403</strain>
    </source>
</reference>
<proteinExistence type="predicted"/>
<reference evidence="2" key="2">
    <citation type="journal article" date="2014" name="Int. J. Syst. Evol. Microbiol.">
        <title>Complete genome of a new Firmicutes species belonging to the dominant human colonic microbiota ('Ruminococcus bicirculans') reveals two chromosomes and a selective capacity to utilize plant glucans.</title>
        <authorList>
            <consortium name="NISC Comparative Sequencing Program"/>
            <person name="Wegmann U."/>
            <person name="Louis P."/>
            <person name="Goesmann A."/>
            <person name="Henrissat B."/>
            <person name="Duncan S.H."/>
            <person name="Flint H.J."/>
        </authorList>
    </citation>
    <scope>NUCLEOTIDE SEQUENCE</scope>
    <source>
        <strain evidence="2">CCM 7403</strain>
    </source>
</reference>
<sequence length="123" mass="13242">MVRRFLTGASRVGLARVRGDSMRPSLRAGDWLLVHHGAAVRPGAVVVARFADGTLVVKRAAEARRTRVDAPGWWLLSDDPGVGVDSRHRGTVPADDVLGVAIARLWPCPRRLPARVPAARGNV</sequence>
<keyword evidence="5" id="KW-1185">Reference proteome</keyword>
<dbReference type="Proteomes" id="UP000630594">
    <property type="component" value="Unassembled WGS sequence"/>
</dbReference>
<dbReference type="Proteomes" id="UP000297025">
    <property type="component" value="Chromosome"/>
</dbReference>
<protein>
    <submittedName>
        <fullName evidence="3">Peptidase S24</fullName>
    </submittedName>
</protein>
<evidence type="ECO:0000313" key="5">
    <source>
        <dbReference type="Proteomes" id="UP000630594"/>
    </source>
</evidence>
<feature type="domain" description="Peptidase S24/S26A/S26B/S26C" evidence="1">
    <location>
        <begin position="7"/>
        <end position="80"/>
    </location>
</feature>
<reference evidence="5" key="3">
    <citation type="journal article" date="2019" name="Int. J. Syst. Evol. Microbiol.">
        <title>The Global Catalogue of Microorganisms (GCM) 10K type strain sequencing project: providing services to taxonomists for standard genome sequencing and annotation.</title>
        <authorList>
            <consortium name="The Broad Institute Genomics Platform"/>
            <consortium name="The Broad Institute Genome Sequencing Center for Infectious Disease"/>
            <person name="Wu L."/>
            <person name="Ma J."/>
        </authorList>
    </citation>
    <scope>NUCLEOTIDE SEQUENCE [LARGE SCALE GENOMIC DNA]</scope>
    <source>
        <strain evidence="5">CCM 7403</strain>
    </source>
</reference>
<evidence type="ECO:0000313" key="3">
    <source>
        <dbReference type="EMBL" id="QCC77743.1"/>
    </source>
</evidence>
<gene>
    <name evidence="3" type="ORF">E2C04_12130</name>
    <name evidence="2" type="ORF">GCM10007231_30450</name>
</gene>
<dbReference type="EMBL" id="CP038462">
    <property type="protein sequence ID" value="QCC77743.1"/>
    <property type="molecule type" value="Genomic_DNA"/>
</dbReference>
<evidence type="ECO:0000313" key="2">
    <source>
        <dbReference type="EMBL" id="GGD28838.1"/>
    </source>
</evidence>
<dbReference type="AlphaFoldDB" id="A0A4P7UC27"/>
<evidence type="ECO:0000259" key="1">
    <source>
        <dbReference type="Pfam" id="PF00717"/>
    </source>
</evidence>
<evidence type="ECO:0000313" key="4">
    <source>
        <dbReference type="Proteomes" id="UP000297025"/>
    </source>
</evidence>
<dbReference type="OrthoDB" id="1467636at2"/>
<dbReference type="InterPro" id="IPR036286">
    <property type="entry name" value="LexA/Signal_pep-like_sf"/>
</dbReference>
<name>A0A4P7UC27_9ACTN</name>
<organism evidence="3 4">
    <name type="scientific">Nocardioides daphniae</name>
    <dbReference type="NCBI Taxonomy" id="402297"/>
    <lineage>
        <taxon>Bacteria</taxon>
        <taxon>Bacillati</taxon>
        <taxon>Actinomycetota</taxon>
        <taxon>Actinomycetes</taxon>
        <taxon>Propionibacteriales</taxon>
        <taxon>Nocardioidaceae</taxon>
        <taxon>Nocardioides</taxon>
    </lineage>
</organism>
<dbReference type="RefSeq" id="WP_135832787.1">
    <property type="nucleotide sequence ID" value="NZ_BMCK01000005.1"/>
</dbReference>
<dbReference type="InterPro" id="IPR015927">
    <property type="entry name" value="Peptidase_S24_S26A/B/C"/>
</dbReference>
<dbReference type="Pfam" id="PF00717">
    <property type="entry name" value="Peptidase_S24"/>
    <property type="match status" value="1"/>
</dbReference>